<evidence type="ECO:0000313" key="2">
    <source>
        <dbReference type="EMBL" id="SFE39439.1"/>
    </source>
</evidence>
<evidence type="ECO:0000313" key="3">
    <source>
        <dbReference type="Proteomes" id="UP000198855"/>
    </source>
</evidence>
<feature type="compositionally biased region" description="Basic residues" evidence="1">
    <location>
        <begin position="64"/>
        <end position="73"/>
    </location>
</feature>
<dbReference type="OrthoDB" id="2639081at2"/>
<protein>
    <submittedName>
        <fullName evidence="2">Uncharacterized protein</fullName>
    </submittedName>
</protein>
<dbReference type="EMBL" id="FOMT01000003">
    <property type="protein sequence ID" value="SFE39439.1"/>
    <property type="molecule type" value="Genomic_DNA"/>
</dbReference>
<dbReference type="Proteomes" id="UP000198855">
    <property type="component" value="Unassembled WGS sequence"/>
</dbReference>
<accession>A0A1I2A6R9</accession>
<dbReference type="STRING" id="1045775.SAMN05216378_2977"/>
<evidence type="ECO:0000256" key="1">
    <source>
        <dbReference type="SAM" id="MobiDB-lite"/>
    </source>
</evidence>
<proteinExistence type="predicted"/>
<reference evidence="3" key="1">
    <citation type="submission" date="2016-10" db="EMBL/GenBank/DDBJ databases">
        <authorList>
            <person name="Varghese N."/>
            <person name="Submissions S."/>
        </authorList>
    </citation>
    <scope>NUCLEOTIDE SEQUENCE [LARGE SCALE GENOMIC DNA]</scope>
    <source>
        <strain evidence="3">CGMCC 1.10784</strain>
    </source>
</reference>
<feature type="compositionally biased region" description="Low complexity" evidence="1">
    <location>
        <begin position="50"/>
        <end position="63"/>
    </location>
</feature>
<organism evidence="2 3">
    <name type="scientific">Paenibacillus catalpae</name>
    <dbReference type="NCBI Taxonomy" id="1045775"/>
    <lineage>
        <taxon>Bacteria</taxon>
        <taxon>Bacillati</taxon>
        <taxon>Bacillota</taxon>
        <taxon>Bacilli</taxon>
        <taxon>Bacillales</taxon>
        <taxon>Paenibacillaceae</taxon>
        <taxon>Paenibacillus</taxon>
    </lineage>
</organism>
<dbReference type="RefSeq" id="WP_091186378.1">
    <property type="nucleotide sequence ID" value="NZ_FOMT01000003.1"/>
</dbReference>
<feature type="region of interest" description="Disordered" evidence="1">
    <location>
        <begin position="45"/>
        <end position="96"/>
    </location>
</feature>
<gene>
    <name evidence="2" type="ORF">SAMN05216378_2977</name>
</gene>
<keyword evidence="3" id="KW-1185">Reference proteome</keyword>
<name>A0A1I2A6R9_9BACL</name>
<sequence length="127" mass="14287">MEQIYPLEEDVVSQYCGMPVYIVMKDGTRHIGLLSRCSNGKLTLNGDPNVSAAAEPEAVPPKSSSKKNKKGSKSKSQSQAKSNKPEPPVQTQSYPFDPYYYEPRPYYPFRDVITLDFALVAFLFLLF</sequence>
<dbReference type="AlphaFoldDB" id="A0A1I2A6R9"/>